<feature type="site" description="Could be important to modulate the pK values of the two catalytic cysteine residues" evidence="8">
    <location>
        <position position="160"/>
    </location>
</feature>
<feature type="binding site" evidence="8">
    <location>
        <begin position="86"/>
        <end position="87"/>
    </location>
    <ligand>
        <name>substrate</name>
    </ligand>
</feature>
<dbReference type="InterPro" id="IPR001653">
    <property type="entry name" value="DAP_epimerase_DapF"/>
</dbReference>
<dbReference type="Pfam" id="PF01678">
    <property type="entry name" value="DAP_epimerase"/>
    <property type="match status" value="2"/>
</dbReference>
<evidence type="ECO:0000256" key="5">
    <source>
        <dbReference type="ARBA" id="ARBA00023154"/>
    </source>
</evidence>
<dbReference type="EC" id="5.1.1.7" evidence="3 8"/>
<feature type="site" description="Could be important to modulate the pK values of the two catalytic cysteine residues" evidence="8">
    <location>
        <position position="210"/>
    </location>
</feature>
<comment type="caution">
    <text evidence="8">Lacks conserved residue(s) required for the propagation of feature annotation.</text>
</comment>
<keyword evidence="11" id="KW-1185">Reference proteome</keyword>
<keyword evidence="5 8" id="KW-0457">Lysine biosynthesis</keyword>
<dbReference type="Proteomes" id="UP000198815">
    <property type="component" value="Unassembled WGS sequence"/>
</dbReference>
<dbReference type="EMBL" id="FOGZ01000004">
    <property type="protein sequence ID" value="SER62971.1"/>
    <property type="molecule type" value="Genomic_DNA"/>
</dbReference>
<dbReference type="SUPFAM" id="SSF54506">
    <property type="entry name" value="Diaminopimelate epimerase-like"/>
    <property type="match status" value="2"/>
</dbReference>
<keyword evidence="4 8" id="KW-0028">Amino-acid biosynthesis</keyword>
<dbReference type="STRING" id="64702.SAMN05443377_10473"/>
<dbReference type="PANTHER" id="PTHR31689">
    <property type="entry name" value="DIAMINOPIMELATE EPIMERASE, CHLOROPLASTIC"/>
    <property type="match status" value="1"/>
</dbReference>
<evidence type="ECO:0000256" key="4">
    <source>
        <dbReference type="ARBA" id="ARBA00022605"/>
    </source>
</evidence>
<name>A0A1H9QQV1_9ACTN</name>
<dbReference type="HAMAP" id="MF_00197">
    <property type="entry name" value="DAP_epimerase"/>
    <property type="match status" value="1"/>
</dbReference>
<dbReference type="UniPathway" id="UPA00034">
    <property type="reaction ID" value="UER00025"/>
</dbReference>
<accession>A0A1H9QQV1</accession>
<feature type="binding site" evidence="8">
    <location>
        <position position="76"/>
    </location>
    <ligand>
        <name>substrate</name>
    </ligand>
</feature>
<evidence type="ECO:0000313" key="10">
    <source>
        <dbReference type="EMBL" id="SER62971.1"/>
    </source>
</evidence>
<comment type="pathway">
    <text evidence="1 8">Amino-acid biosynthesis; L-lysine biosynthesis via DAP pathway; DL-2,6-diaminopimelate from LL-2,6-diaminopimelate: step 1/1.</text>
</comment>
<dbReference type="AlphaFoldDB" id="A0A1H9QQV1"/>
<feature type="active site" description="Proton acceptor" evidence="8">
    <location>
        <position position="219"/>
    </location>
</feature>
<feature type="active site" description="Proton donor" evidence="8">
    <location>
        <position position="85"/>
    </location>
</feature>
<dbReference type="Gene3D" id="3.10.310.10">
    <property type="entry name" value="Diaminopimelate Epimerase, Chain A, domain 1"/>
    <property type="match status" value="2"/>
</dbReference>
<comment type="subcellular location">
    <subcellularLocation>
        <location evidence="8">Cytoplasm</location>
    </subcellularLocation>
</comment>
<evidence type="ECO:0000256" key="7">
    <source>
        <dbReference type="ARBA" id="ARBA00051712"/>
    </source>
</evidence>
<feature type="binding site" evidence="8">
    <location>
        <position position="17"/>
    </location>
    <ligand>
        <name>substrate</name>
    </ligand>
</feature>
<evidence type="ECO:0000256" key="6">
    <source>
        <dbReference type="ARBA" id="ARBA00023235"/>
    </source>
</evidence>
<evidence type="ECO:0000256" key="3">
    <source>
        <dbReference type="ARBA" id="ARBA00013080"/>
    </source>
</evidence>
<dbReference type="GO" id="GO:0009089">
    <property type="term" value="P:lysine biosynthetic process via diaminopimelate"/>
    <property type="evidence" value="ECO:0007669"/>
    <property type="project" value="UniProtKB-UniRule"/>
</dbReference>
<dbReference type="GO" id="GO:0008837">
    <property type="term" value="F:diaminopimelate epimerase activity"/>
    <property type="evidence" value="ECO:0007669"/>
    <property type="project" value="UniProtKB-UniRule"/>
</dbReference>
<gene>
    <name evidence="8" type="primary">dapF</name>
    <name evidence="10" type="ORF">SAMN05443377_10473</name>
</gene>
<evidence type="ECO:0000256" key="9">
    <source>
        <dbReference type="PROSITE-ProRule" id="PRU10125"/>
    </source>
</evidence>
<comment type="similarity">
    <text evidence="2 8">Belongs to the diaminopimelate epimerase family.</text>
</comment>
<feature type="binding site" evidence="8">
    <location>
        <begin position="210"/>
        <end position="211"/>
    </location>
    <ligand>
        <name>substrate</name>
    </ligand>
</feature>
<feature type="binding site" evidence="8">
    <location>
        <begin position="220"/>
        <end position="221"/>
    </location>
    <ligand>
        <name>substrate</name>
    </ligand>
</feature>
<comment type="subunit">
    <text evidence="8">Homodimer.</text>
</comment>
<feature type="binding site" evidence="8">
    <location>
        <position position="158"/>
    </location>
    <ligand>
        <name>substrate</name>
    </ligand>
</feature>
<dbReference type="PANTHER" id="PTHR31689:SF0">
    <property type="entry name" value="DIAMINOPIMELATE EPIMERASE"/>
    <property type="match status" value="1"/>
</dbReference>
<comment type="catalytic activity">
    <reaction evidence="7 8">
        <text>(2S,6S)-2,6-diaminopimelate = meso-2,6-diaminopimelate</text>
        <dbReference type="Rhea" id="RHEA:15393"/>
        <dbReference type="ChEBI" id="CHEBI:57609"/>
        <dbReference type="ChEBI" id="CHEBI:57791"/>
        <dbReference type="EC" id="5.1.1.7"/>
    </reaction>
</comment>
<feature type="binding site" evidence="8">
    <location>
        <position position="192"/>
    </location>
    <ligand>
        <name>substrate</name>
    </ligand>
</feature>
<evidence type="ECO:0000256" key="1">
    <source>
        <dbReference type="ARBA" id="ARBA00005196"/>
    </source>
</evidence>
<dbReference type="InterPro" id="IPR018510">
    <property type="entry name" value="DAP_epimerase_AS"/>
</dbReference>
<dbReference type="GO" id="GO:0005829">
    <property type="term" value="C:cytosol"/>
    <property type="evidence" value="ECO:0007669"/>
    <property type="project" value="TreeGrafter"/>
</dbReference>
<dbReference type="PROSITE" id="PS01326">
    <property type="entry name" value="DAP_EPIMERASE"/>
    <property type="match status" value="1"/>
</dbReference>
<reference evidence="10 11" key="1">
    <citation type="submission" date="2016-10" db="EMBL/GenBank/DDBJ databases">
        <authorList>
            <person name="de Groot N.N."/>
        </authorList>
    </citation>
    <scope>NUCLEOTIDE SEQUENCE [LARGE SCALE GENOMIC DNA]</scope>
    <source>
        <strain evidence="10 11">DSM 16859</strain>
    </source>
</reference>
<sequence>MTAMRSWGFSKGHGTSNDFVLLKDRTNSTPLCAEDVRFLCDRHRGIGADGVIRAVKAEFLPEWHGDPSLWFMDYRNADGSIAQMCGNGLRVFARYLLDEDYVNEKDIQVATRAGTKSVRELNDGRFRADLGPLEVSEPRTAVRLAAAHYEAVHVDVGNPHAVVFLDSAAELDALDLTGLPQFDSDAYPEGANLEFVWAQEPRALRMRVHERGSGETLSCGTGVVASAAAQLGRLGESGRVDVTVPGGELSVDIDGSHAFLTGPAVIVATGTVYLPDLPRP</sequence>
<keyword evidence="8" id="KW-0963">Cytoplasm</keyword>
<feature type="active site" evidence="9">
    <location>
        <position position="85"/>
    </location>
</feature>
<evidence type="ECO:0000313" key="11">
    <source>
        <dbReference type="Proteomes" id="UP000198815"/>
    </source>
</evidence>
<evidence type="ECO:0000256" key="2">
    <source>
        <dbReference type="ARBA" id="ARBA00010219"/>
    </source>
</evidence>
<keyword evidence="6 8" id="KW-0413">Isomerase</keyword>
<protein>
    <recommendedName>
        <fullName evidence="3 8">Diaminopimelate epimerase</fullName>
        <shortName evidence="8">DAP epimerase</shortName>
        <ecNumber evidence="3 8">5.1.1.7</ecNumber>
    </recommendedName>
    <alternativeName>
        <fullName evidence="8">PLP-independent amino acid racemase</fullName>
    </alternativeName>
</protein>
<dbReference type="NCBIfam" id="TIGR00652">
    <property type="entry name" value="DapF"/>
    <property type="match status" value="1"/>
</dbReference>
<organism evidence="10 11">
    <name type="scientific">Propionibacterium cyclohexanicum</name>
    <dbReference type="NCBI Taxonomy" id="64702"/>
    <lineage>
        <taxon>Bacteria</taxon>
        <taxon>Bacillati</taxon>
        <taxon>Actinomycetota</taxon>
        <taxon>Actinomycetes</taxon>
        <taxon>Propionibacteriales</taxon>
        <taxon>Propionibacteriaceae</taxon>
        <taxon>Propionibacterium</taxon>
    </lineage>
</organism>
<evidence type="ECO:0000256" key="8">
    <source>
        <dbReference type="HAMAP-Rule" id="MF_00197"/>
    </source>
</evidence>
<comment type="function">
    <text evidence="8">Catalyzes the stereoinversion of LL-2,6-diaminopimelate (L,L-DAP) to meso-diaminopimelate (meso-DAP), a precursor of L-lysine and an essential component of the bacterial peptidoglycan.</text>
</comment>
<proteinExistence type="inferred from homology"/>